<protein>
    <submittedName>
        <fullName evidence="1">Uncharacterized protein</fullName>
    </submittedName>
</protein>
<accession>A0A3S5CRJ2</accession>
<organism evidence="1 2">
    <name type="scientific">Protopolystoma xenopodis</name>
    <dbReference type="NCBI Taxonomy" id="117903"/>
    <lineage>
        <taxon>Eukaryota</taxon>
        <taxon>Metazoa</taxon>
        <taxon>Spiralia</taxon>
        <taxon>Lophotrochozoa</taxon>
        <taxon>Platyhelminthes</taxon>
        <taxon>Monogenea</taxon>
        <taxon>Polyopisthocotylea</taxon>
        <taxon>Polystomatidea</taxon>
        <taxon>Polystomatidae</taxon>
        <taxon>Protopolystoma</taxon>
    </lineage>
</organism>
<gene>
    <name evidence="1" type="ORF">PXEA_LOCUS23989</name>
</gene>
<evidence type="ECO:0000313" key="1">
    <source>
        <dbReference type="EMBL" id="VEL30549.1"/>
    </source>
</evidence>
<dbReference type="Proteomes" id="UP000784294">
    <property type="component" value="Unassembled WGS sequence"/>
</dbReference>
<comment type="caution">
    <text evidence="1">The sequence shown here is derived from an EMBL/GenBank/DDBJ whole genome shotgun (WGS) entry which is preliminary data.</text>
</comment>
<feature type="non-terminal residue" evidence="1">
    <location>
        <position position="225"/>
    </location>
</feature>
<reference evidence="1" key="1">
    <citation type="submission" date="2018-11" db="EMBL/GenBank/DDBJ databases">
        <authorList>
            <consortium name="Pathogen Informatics"/>
        </authorList>
    </citation>
    <scope>NUCLEOTIDE SEQUENCE</scope>
</reference>
<proteinExistence type="predicted"/>
<dbReference type="AlphaFoldDB" id="A0A3S5CRJ2"/>
<dbReference type="EMBL" id="CAAALY010113148">
    <property type="protein sequence ID" value="VEL30549.1"/>
    <property type="molecule type" value="Genomic_DNA"/>
</dbReference>
<evidence type="ECO:0000313" key="2">
    <source>
        <dbReference type="Proteomes" id="UP000784294"/>
    </source>
</evidence>
<keyword evidence="2" id="KW-1185">Reference proteome</keyword>
<name>A0A3S5CRJ2_9PLAT</name>
<sequence>MTHFGLNGSASAGHCSSERGLLLSCIHGLRLGWTGRKRSKRKRAIEMPVARSKVEGDSAKKRGCDSLAPALIQLGQFMLITPDTVCTIVVSSGRSGRQEGGMPREVVGPIRLVGWSTLSGPQKSPLAMIQKGWEAIRNWRLCASAGTVLLVCRLIRPRYLPVDRLLYHTASKTSVKAEAIRSVGSTLMHRKTLRGTEQFGCRGGQLLFLSSPLVRVPPKPLSYRQ</sequence>